<accession>A0A386RGR9</accession>
<dbReference type="AlphaFoldDB" id="A0A386RGR9"/>
<evidence type="ECO:0000256" key="1">
    <source>
        <dbReference type="ARBA" id="ARBA00009067"/>
    </source>
</evidence>
<dbReference type="EMBL" id="CP017982">
    <property type="protein sequence ID" value="AYE62572.1"/>
    <property type="molecule type" value="Genomic_DNA"/>
</dbReference>
<dbReference type="RefSeq" id="WP_020828923.1">
    <property type="nucleotide sequence ID" value="NZ_AP023028.1"/>
</dbReference>
<dbReference type="Proteomes" id="UP000267794">
    <property type="component" value="Chromosome"/>
</dbReference>
<evidence type="ECO:0000313" key="4">
    <source>
        <dbReference type="Proteomes" id="UP000267794"/>
    </source>
</evidence>
<gene>
    <name evidence="3" type="ORF">BC335_2227</name>
</gene>
<dbReference type="Pfam" id="PF02517">
    <property type="entry name" value="Rce1-like"/>
    <property type="match status" value="1"/>
</dbReference>
<sequence>MYANLGALAFLIAACYMTYCWDHRLNPNLKFKTSSNWSYLVLTVLIIFVIWDILWNICSGAMSRFISQAFLQSSFCFAWKPFFDAISTGVSEETFRYLSIVTLLECLKETKHQVTFVVIISAMIFGAFHLLNVMDEPFIAAISQVIMAFVRGLVWAIIYLYTGKLWAMMIIHGMYDYFMFLQPIGISTSNSIFIIYCVIEVIIPILLTIWMLTGKRYKVLQANARRIMLRQNFSF</sequence>
<proteinExistence type="inferred from homology"/>
<evidence type="ECO:0000313" key="3">
    <source>
        <dbReference type="EMBL" id="AYE62572.1"/>
    </source>
</evidence>
<name>A0A386RGR9_LACHE</name>
<protein>
    <recommendedName>
        <fullName evidence="2">CAAX prenyl protease 2/Lysostaphin resistance protein A-like domain-containing protein</fullName>
    </recommendedName>
</protein>
<dbReference type="GO" id="GO:0080120">
    <property type="term" value="P:CAAX-box protein maturation"/>
    <property type="evidence" value="ECO:0007669"/>
    <property type="project" value="UniProtKB-ARBA"/>
</dbReference>
<comment type="similarity">
    <text evidence="1">Belongs to the UPF0177 family.</text>
</comment>
<dbReference type="GO" id="GO:0004175">
    <property type="term" value="F:endopeptidase activity"/>
    <property type="evidence" value="ECO:0007669"/>
    <property type="project" value="UniProtKB-ARBA"/>
</dbReference>
<feature type="domain" description="CAAX prenyl protease 2/Lysostaphin resistance protein A-like" evidence="2">
    <location>
        <begin position="79"/>
        <end position="178"/>
    </location>
</feature>
<reference evidence="3 4" key="1">
    <citation type="submission" date="2016-10" db="EMBL/GenBank/DDBJ databases">
        <title>Complete genomic sequencing of Lactobacillus helveticus LH99 and comparative genome analysis.</title>
        <authorList>
            <person name="Li N."/>
            <person name="You C."/>
            <person name="Liu Z."/>
        </authorList>
    </citation>
    <scope>NUCLEOTIDE SEQUENCE [LARGE SCALE GENOMIC DNA]</scope>
    <source>
        <strain evidence="3 4">LH99</strain>
    </source>
</reference>
<organism evidence="3 4">
    <name type="scientific">Lactobacillus helveticus</name>
    <name type="common">Lactobacillus suntoryeus</name>
    <dbReference type="NCBI Taxonomy" id="1587"/>
    <lineage>
        <taxon>Bacteria</taxon>
        <taxon>Bacillati</taxon>
        <taxon>Bacillota</taxon>
        <taxon>Bacilli</taxon>
        <taxon>Lactobacillales</taxon>
        <taxon>Lactobacillaceae</taxon>
        <taxon>Lactobacillus</taxon>
    </lineage>
</organism>
<dbReference type="InterPro" id="IPR003675">
    <property type="entry name" value="Rce1/LyrA-like_dom"/>
</dbReference>
<evidence type="ECO:0000259" key="2">
    <source>
        <dbReference type="Pfam" id="PF02517"/>
    </source>
</evidence>